<dbReference type="EMBL" id="QAOL01000045">
    <property type="protein sequence ID" value="PTQ79783.1"/>
    <property type="molecule type" value="Genomic_DNA"/>
</dbReference>
<dbReference type="AlphaFoldDB" id="A0A2T5I7J1"/>
<protein>
    <submittedName>
        <fullName evidence="1">Uncharacterized protein</fullName>
    </submittedName>
</protein>
<name>A0A2T5I7J1_9PROT</name>
<organism evidence="1 2">
    <name type="scientific">Nitrosomonas ureae</name>
    <dbReference type="NCBI Taxonomy" id="44577"/>
    <lineage>
        <taxon>Bacteria</taxon>
        <taxon>Pseudomonadati</taxon>
        <taxon>Pseudomonadota</taxon>
        <taxon>Betaproteobacteria</taxon>
        <taxon>Nitrosomonadales</taxon>
        <taxon>Nitrosomonadaceae</taxon>
        <taxon>Nitrosomonas</taxon>
    </lineage>
</organism>
<accession>A0A2T5I7J1</accession>
<proteinExistence type="predicted"/>
<comment type="caution">
    <text evidence="1">The sequence shown here is derived from an EMBL/GenBank/DDBJ whole genome shotgun (WGS) entry which is preliminary data.</text>
</comment>
<dbReference type="Proteomes" id="UP000244110">
    <property type="component" value="Unassembled WGS sequence"/>
</dbReference>
<sequence length="114" mass="13317">MINFYEDNYSSRYISDYATFDLMGMTLSELEESIKDRLVRTIDLIETQDNFGIQYSVKVNTIVRNNEPISYLLTSDRHKILYFESVDNLQSSLQKIGYTFPKAGLKVLSYCPEF</sequence>
<reference evidence="1 2" key="1">
    <citation type="submission" date="2018-04" db="EMBL/GenBank/DDBJ databases">
        <title>Active sludge and wastewater microbial communities from Klosterneuburg, Austria.</title>
        <authorList>
            <person name="Wagner M."/>
        </authorList>
    </citation>
    <scope>NUCLEOTIDE SEQUENCE [LARGE SCALE GENOMIC DNA]</scope>
    <source>
        <strain evidence="1 2">Nm4</strain>
    </source>
</reference>
<evidence type="ECO:0000313" key="2">
    <source>
        <dbReference type="Proteomes" id="UP000244110"/>
    </source>
</evidence>
<evidence type="ECO:0000313" key="1">
    <source>
        <dbReference type="EMBL" id="PTQ79783.1"/>
    </source>
</evidence>
<gene>
    <name evidence="1" type="ORF">C8R28_104523</name>
</gene>
<dbReference type="RefSeq" id="WP_107787868.1">
    <property type="nucleotide sequence ID" value="NZ_QAOL01000045.1"/>
</dbReference>